<evidence type="ECO:0000313" key="2">
    <source>
        <dbReference type="Proteomes" id="UP000095463"/>
    </source>
</evidence>
<dbReference type="AlphaFoldDB" id="A0A1E5XHN2"/>
<reference evidence="1 2" key="1">
    <citation type="journal article" date="2015" name="Genome Announc.">
        <title>Genome Assemblies of Three Soil-Associated Devosia species: D. insulae, D. limi, and D. soli.</title>
        <authorList>
            <person name="Hassan Y.I."/>
            <person name="Lepp D."/>
            <person name="Zhou T."/>
        </authorList>
    </citation>
    <scope>NUCLEOTIDE SEQUENCE [LARGE SCALE GENOMIC DNA]</scope>
    <source>
        <strain evidence="1 2">DS-56</strain>
    </source>
</reference>
<organism evidence="1 2">
    <name type="scientific">Devosia insulae DS-56</name>
    <dbReference type="NCBI Taxonomy" id="1116389"/>
    <lineage>
        <taxon>Bacteria</taxon>
        <taxon>Pseudomonadati</taxon>
        <taxon>Pseudomonadota</taxon>
        <taxon>Alphaproteobacteria</taxon>
        <taxon>Hyphomicrobiales</taxon>
        <taxon>Devosiaceae</taxon>
        <taxon>Devosia</taxon>
    </lineage>
</organism>
<keyword evidence="2" id="KW-1185">Reference proteome</keyword>
<dbReference type="RefSeq" id="WP_069912582.1">
    <property type="nucleotide sequence ID" value="NZ_LAJE02000400.1"/>
</dbReference>
<proteinExistence type="predicted"/>
<accession>A0A1E5XHN2</accession>
<dbReference type="EMBL" id="LAJE02000400">
    <property type="protein sequence ID" value="OEO28103.1"/>
    <property type="molecule type" value="Genomic_DNA"/>
</dbReference>
<name>A0A1E5XHN2_9HYPH</name>
<evidence type="ECO:0000313" key="1">
    <source>
        <dbReference type="EMBL" id="OEO28103.1"/>
    </source>
</evidence>
<protein>
    <submittedName>
        <fullName evidence="1">Uncharacterized protein</fullName>
    </submittedName>
</protein>
<gene>
    <name evidence="1" type="ORF">VW23_000475</name>
</gene>
<dbReference type="Proteomes" id="UP000095463">
    <property type="component" value="Unassembled WGS sequence"/>
</dbReference>
<sequence>MLTKLASALAFVMLFALTLDVALSLVPGATAGDWPGLRRAVDDMAGDPYTIRQYLEYLHSVMAKYP</sequence>
<comment type="caution">
    <text evidence="1">The sequence shown here is derived from an EMBL/GenBank/DDBJ whole genome shotgun (WGS) entry which is preliminary data.</text>
</comment>